<dbReference type="PANTHER" id="PTHR42852">
    <property type="entry name" value="THIOL:DISULFIDE INTERCHANGE PROTEIN DSBE"/>
    <property type="match status" value="1"/>
</dbReference>
<evidence type="ECO:0000256" key="4">
    <source>
        <dbReference type="ARBA" id="ARBA00023284"/>
    </source>
</evidence>
<comment type="subcellular location">
    <subcellularLocation>
        <location evidence="1">Cell envelope</location>
    </subcellularLocation>
</comment>
<keyword evidence="2" id="KW-0201">Cytochrome c-type biogenesis</keyword>
<evidence type="ECO:0000256" key="2">
    <source>
        <dbReference type="ARBA" id="ARBA00022748"/>
    </source>
</evidence>
<dbReference type="SUPFAM" id="SSF52833">
    <property type="entry name" value="Thioredoxin-like"/>
    <property type="match status" value="1"/>
</dbReference>
<protein>
    <submittedName>
        <fullName evidence="7">Thioredoxin</fullName>
    </submittedName>
</protein>
<dbReference type="Pfam" id="PF08534">
    <property type="entry name" value="Redoxin"/>
    <property type="match status" value="1"/>
</dbReference>
<dbReference type="Gene3D" id="3.40.30.10">
    <property type="entry name" value="Glutaredoxin"/>
    <property type="match status" value="1"/>
</dbReference>
<dbReference type="InterPro" id="IPR036249">
    <property type="entry name" value="Thioredoxin-like_sf"/>
</dbReference>
<evidence type="ECO:0000256" key="1">
    <source>
        <dbReference type="ARBA" id="ARBA00004196"/>
    </source>
</evidence>
<keyword evidence="5" id="KW-0732">Signal</keyword>
<dbReference type="eggNOG" id="COG0526">
    <property type="taxonomic scope" value="Bacteria"/>
</dbReference>
<proteinExistence type="predicted"/>
<gene>
    <name evidence="7" type="ordered locus">Daro_1561</name>
</gene>
<dbReference type="STRING" id="159087.Daro_1561"/>
<dbReference type="AlphaFoldDB" id="Q47FS1"/>
<dbReference type="GO" id="GO:0017004">
    <property type="term" value="P:cytochrome complex assembly"/>
    <property type="evidence" value="ECO:0007669"/>
    <property type="project" value="UniProtKB-KW"/>
</dbReference>
<dbReference type="PANTHER" id="PTHR42852:SF6">
    <property type="entry name" value="THIOL:DISULFIDE INTERCHANGE PROTEIN DSBE"/>
    <property type="match status" value="1"/>
</dbReference>
<dbReference type="CDD" id="cd02966">
    <property type="entry name" value="TlpA_like_family"/>
    <property type="match status" value="1"/>
</dbReference>
<dbReference type="HOGENOM" id="CLU_042529_11_1_4"/>
<organism evidence="7">
    <name type="scientific">Dechloromonas aromatica (strain RCB)</name>
    <dbReference type="NCBI Taxonomy" id="159087"/>
    <lineage>
        <taxon>Bacteria</taxon>
        <taxon>Pseudomonadati</taxon>
        <taxon>Pseudomonadota</taxon>
        <taxon>Betaproteobacteria</taxon>
        <taxon>Rhodocyclales</taxon>
        <taxon>Azonexaceae</taxon>
        <taxon>Dechloromonas</taxon>
    </lineage>
</organism>
<evidence type="ECO:0000256" key="5">
    <source>
        <dbReference type="SAM" id="SignalP"/>
    </source>
</evidence>
<dbReference type="EMBL" id="CP000089">
    <property type="protein sequence ID" value="AAZ46310.1"/>
    <property type="molecule type" value="Genomic_DNA"/>
</dbReference>
<dbReference type="PROSITE" id="PS00194">
    <property type="entry name" value="THIOREDOXIN_1"/>
    <property type="match status" value="1"/>
</dbReference>
<evidence type="ECO:0000259" key="6">
    <source>
        <dbReference type="PROSITE" id="PS51352"/>
    </source>
</evidence>
<sequence length="164" mass="18047">MSKLSASLIFCLFSGLAAADELPSSAPLFAATLNDVDDKPVALERYKGKPLVVNFWARWCGPCRVEIPELIKFRAAHKGKVEVLGIGIEDNAEPAKEFAKAYDMDYPVFVAKDKGIPLMQALGNTKAGLPYTLFIDRNGQVVQRKMGIVKKADFDAVQDMLLKK</sequence>
<name>Q47FS1_DECAR</name>
<dbReference type="GO" id="GO:0015036">
    <property type="term" value="F:disulfide oxidoreductase activity"/>
    <property type="evidence" value="ECO:0007669"/>
    <property type="project" value="UniProtKB-ARBA"/>
</dbReference>
<feature type="chain" id="PRO_5004233533" evidence="5">
    <location>
        <begin position="20"/>
        <end position="164"/>
    </location>
</feature>
<evidence type="ECO:0000313" key="7">
    <source>
        <dbReference type="EMBL" id="AAZ46310.1"/>
    </source>
</evidence>
<dbReference type="InterPro" id="IPR050553">
    <property type="entry name" value="Thioredoxin_ResA/DsbE_sf"/>
</dbReference>
<keyword evidence="3" id="KW-1015">Disulfide bond</keyword>
<dbReference type="InterPro" id="IPR013740">
    <property type="entry name" value="Redoxin"/>
</dbReference>
<reference evidence="7" key="1">
    <citation type="submission" date="2005-08" db="EMBL/GenBank/DDBJ databases">
        <title>Complete sequence of Dechloromonas aromatica RCB.</title>
        <authorList>
            <person name="Salinero K.K."/>
            <person name="Copeland A."/>
            <person name="Lucas S."/>
            <person name="Lapidus A."/>
            <person name="Barry K."/>
            <person name="Detter J.C."/>
            <person name="Glavina T."/>
            <person name="Hammon N."/>
            <person name="Israni S."/>
            <person name="Pitluck S."/>
            <person name="Di Bartolo G."/>
            <person name="Trong S."/>
            <person name="Schmutz J."/>
            <person name="Larimer F."/>
            <person name="Land M."/>
            <person name="Ivanova N."/>
            <person name="Richardson P."/>
        </authorList>
    </citation>
    <scope>NUCLEOTIDE SEQUENCE</scope>
    <source>
        <strain evidence="7">RCB</strain>
    </source>
</reference>
<dbReference type="GO" id="GO:0030313">
    <property type="term" value="C:cell envelope"/>
    <property type="evidence" value="ECO:0007669"/>
    <property type="project" value="UniProtKB-SubCell"/>
</dbReference>
<dbReference type="KEGG" id="dar:Daro_1561"/>
<feature type="domain" description="Thioredoxin" evidence="6">
    <location>
        <begin position="20"/>
        <end position="163"/>
    </location>
</feature>
<dbReference type="PROSITE" id="PS51352">
    <property type="entry name" value="THIOREDOXIN_2"/>
    <property type="match status" value="1"/>
</dbReference>
<dbReference type="InterPro" id="IPR013766">
    <property type="entry name" value="Thioredoxin_domain"/>
</dbReference>
<keyword evidence="4" id="KW-0676">Redox-active center</keyword>
<dbReference type="InterPro" id="IPR017937">
    <property type="entry name" value="Thioredoxin_CS"/>
</dbReference>
<feature type="signal peptide" evidence="5">
    <location>
        <begin position="1"/>
        <end position="19"/>
    </location>
</feature>
<accession>Q47FS1</accession>
<evidence type="ECO:0000256" key="3">
    <source>
        <dbReference type="ARBA" id="ARBA00023157"/>
    </source>
</evidence>